<keyword evidence="5" id="KW-0732">Signal</keyword>
<evidence type="ECO:0000256" key="2">
    <source>
        <dbReference type="ARBA" id="ARBA00022889"/>
    </source>
</evidence>
<feature type="region of interest" description="Disordered" evidence="4">
    <location>
        <begin position="416"/>
        <end position="575"/>
    </location>
</feature>
<dbReference type="AlphaFoldDB" id="A0A8J3YMV8"/>
<feature type="compositionally biased region" description="Basic and acidic residues" evidence="4">
    <location>
        <begin position="252"/>
        <end position="267"/>
    </location>
</feature>
<keyword evidence="2" id="KW-0130">Cell adhesion</keyword>
<feature type="compositionally biased region" description="Gly residues" evidence="4">
    <location>
        <begin position="506"/>
        <end position="518"/>
    </location>
</feature>
<feature type="domain" description="Chaplin" evidence="6">
    <location>
        <begin position="352"/>
        <end position="392"/>
    </location>
</feature>
<keyword evidence="1" id="KW-0964">Secreted</keyword>
<evidence type="ECO:0000259" key="6">
    <source>
        <dbReference type="PROSITE" id="PS51884"/>
    </source>
</evidence>
<evidence type="ECO:0000256" key="1">
    <source>
        <dbReference type="ARBA" id="ARBA00022512"/>
    </source>
</evidence>
<feature type="chain" id="PRO_5035295768" description="Chaplin domain-containing protein" evidence="5">
    <location>
        <begin position="29"/>
        <end position="626"/>
    </location>
</feature>
<comment type="caution">
    <text evidence="7">The sequence shown here is derived from an EMBL/GenBank/DDBJ whole genome shotgun (WGS) entry which is preliminary data.</text>
</comment>
<evidence type="ECO:0000256" key="5">
    <source>
        <dbReference type="SAM" id="SignalP"/>
    </source>
</evidence>
<feature type="compositionally biased region" description="Gly residues" evidence="4">
    <location>
        <begin position="268"/>
        <end position="283"/>
    </location>
</feature>
<dbReference type="RefSeq" id="WP_275415591.1">
    <property type="nucleotide sequence ID" value="NZ_BOPF01000014.1"/>
</dbReference>
<feature type="domain" description="Chaplin" evidence="6">
    <location>
        <begin position="290"/>
        <end position="330"/>
    </location>
</feature>
<dbReference type="GO" id="GO:0007155">
    <property type="term" value="P:cell adhesion"/>
    <property type="evidence" value="ECO:0007669"/>
    <property type="project" value="UniProtKB-KW"/>
</dbReference>
<feature type="compositionally biased region" description="Basic and acidic residues" evidence="4">
    <location>
        <begin position="539"/>
        <end position="570"/>
    </location>
</feature>
<name>A0A8J3YMV8_9ACTN</name>
<dbReference type="InterPro" id="IPR005528">
    <property type="entry name" value="ChpA-H"/>
</dbReference>
<feature type="compositionally biased region" description="Low complexity" evidence="4">
    <location>
        <begin position="468"/>
        <end position="481"/>
    </location>
</feature>
<evidence type="ECO:0000313" key="8">
    <source>
        <dbReference type="Proteomes" id="UP000619260"/>
    </source>
</evidence>
<accession>A0A8J3YMV8</accession>
<keyword evidence="1" id="KW-0134">Cell wall</keyword>
<feature type="domain" description="Chaplin" evidence="6">
    <location>
        <begin position="582"/>
        <end position="622"/>
    </location>
</feature>
<evidence type="ECO:0000256" key="4">
    <source>
        <dbReference type="SAM" id="MobiDB-lite"/>
    </source>
</evidence>
<sequence>MKTWVRKSLNVGVLSAGFLLVGGTAAHAADWHTGPNAGLLNGNQLGSVLQIPVDISGNAVAVGGIAGAQSQGGAVAWNAESATTESATTESARTEADMTSGFNFGALNGNQVSSVIQVPVNVCGNSIAVLGFANASCVGGATAVNGGGGHDRGGWDNDRDRDWDDRDRGGWDRDRDWDDDDNGNAAGGYGQARPSGGYGQARPSGGYGQARPSGNYGGGQAAGNDNDDRRHHGKRHHGGDFRGASWGDDNDRDGRGHGRGGWDRDGRGGGFGGGASAHNGGGGNMTTGFNGGIANGNQVNSTIQVPVNVCGNSIAALGGFADASCGGGAVAVNESATTESARTEGDMTSGFNFGLLNGNQVSSVAQVPINVCGNSIAVLGFADASCAGGATAVNGGGHGHGGWDRDRDWDDRDRGGWDRDWDDDDNGNAAGGYGQARPSGGYGQAAPSGNYEGPGAQAMSSSGDVKPKGMSSGKAKGLSSGKAKKMSDGGDQEHGKAIAGKHHWKGNGGGAQAAGGYGANQAGDYNGGAAGDDDNDDRDWDRDGRDRGGWDRDWDGRDRGDWDRGGDRDGGSCGGDMTTGFNGGLLNGNQLKSVAQVPVNISGNSVALLGFASSRSVGGATAVNCS</sequence>
<organism evidence="7 8">
    <name type="scientific">Virgisporangium aliadipatigenens</name>
    <dbReference type="NCBI Taxonomy" id="741659"/>
    <lineage>
        <taxon>Bacteria</taxon>
        <taxon>Bacillati</taxon>
        <taxon>Actinomycetota</taxon>
        <taxon>Actinomycetes</taxon>
        <taxon>Micromonosporales</taxon>
        <taxon>Micromonosporaceae</taxon>
        <taxon>Virgisporangium</taxon>
    </lineage>
</organism>
<dbReference type="Proteomes" id="UP000619260">
    <property type="component" value="Unassembled WGS sequence"/>
</dbReference>
<dbReference type="PROSITE" id="PS51884">
    <property type="entry name" value="CHAPLIN"/>
    <property type="match status" value="4"/>
</dbReference>
<feature type="signal peptide" evidence="5">
    <location>
        <begin position="1"/>
        <end position="28"/>
    </location>
</feature>
<evidence type="ECO:0000256" key="3">
    <source>
        <dbReference type="ARBA" id="ARBA00023087"/>
    </source>
</evidence>
<evidence type="ECO:0000313" key="7">
    <source>
        <dbReference type="EMBL" id="GIJ47197.1"/>
    </source>
</evidence>
<keyword evidence="8" id="KW-1185">Reference proteome</keyword>
<dbReference type="Pfam" id="PF03777">
    <property type="entry name" value="ChpA-C"/>
    <property type="match status" value="3"/>
</dbReference>
<feature type="compositionally biased region" description="Basic and acidic residues" evidence="4">
    <location>
        <begin position="149"/>
        <end position="176"/>
    </location>
</feature>
<reference evidence="7" key="1">
    <citation type="submission" date="2021-01" db="EMBL/GenBank/DDBJ databases">
        <title>Whole genome shotgun sequence of Virgisporangium aliadipatigenens NBRC 105644.</title>
        <authorList>
            <person name="Komaki H."/>
            <person name="Tamura T."/>
        </authorList>
    </citation>
    <scope>NUCLEOTIDE SEQUENCE</scope>
    <source>
        <strain evidence="7">NBRC 105644</strain>
    </source>
</reference>
<protein>
    <recommendedName>
        <fullName evidence="6">Chaplin domain-containing protein</fullName>
    </recommendedName>
</protein>
<keyword evidence="3" id="KW-0034">Amyloid</keyword>
<feature type="compositionally biased region" description="Basic and acidic residues" evidence="4">
    <location>
        <begin position="485"/>
        <end position="496"/>
    </location>
</feature>
<dbReference type="EMBL" id="BOPF01000014">
    <property type="protein sequence ID" value="GIJ47197.1"/>
    <property type="molecule type" value="Genomic_DNA"/>
</dbReference>
<feature type="domain" description="Chaplin" evidence="6">
    <location>
        <begin position="103"/>
        <end position="143"/>
    </location>
</feature>
<proteinExistence type="predicted"/>
<feature type="region of interest" description="Disordered" evidence="4">
    <location>
        <begin position="144"/>
        <end position="283"/>
    </location>
</feature>
<gene>
    <name evidence="7" type="ORF">Val02_40830</name>
</gene>